<reference evidence="2 3" key="1">
    <citation type="submission" date="2020-08" db="EMBL/GenBank/DDBJ databases">
        <title>Genomic Encyclopedia of Type Strains, Phase IV (KMG-IV): sequencing the most valuable type-strain genomes for metagenomic binning, comparative biology and taxonomic classification.</title>
        <authorList>
            <person name="Goeker M."/>
        </authorList>
    </citation>
    <scope>NUCLEOTIDE SEQUENCE [LARGE SCALE GENOMIC DNA]</scope>
    <source>
        <strain evidence="2 3">DSM 104969</strain>
    </source>
</reference>
<dbReference type="RefSeq" id="WP_183307575.1">
    <property type="nucleotide sequence ID" value="NZ_JACIEP010000008.1"/>
</dbReference>
<protein>
    <submittedName>
        <fullName evidence="2">3',5'-cyclic AMP phosphodiesterase CpdA</fullName>
    </submittedName>
</protein>
<dbReference type="EMBL" id="JACIEP010000008">
    <property type="protein sequence ID" value="MBB4036682.1"/>
    <property type="molecule type" value="Genomic_DNA"/>
</dbReference>
<dbReference type="InterPro" id="IPR029052">
    <property type="entry name" value="Metallo-depent_PP-like"/>
</dbReference>
<sequence>MKNKRSLFFSLYIFLSANIIISAQQKPLIRFGIMADIQYCNCENNGNRFYRNSLPKLDKAVSFFNSNQVDFTINLGDLVDKNFSDLDSVLIFLNKLDRKVINISGNHDYGGVSNNKTLYDKLSMPDEYFIYEIPEHNWLFIFLNTNELSSYANIKGTEKETEFNTLKEKLKKEGRKNSAPWNGGISKKQLSWLNNLLSEADKTDQRVLIFAHHPLYPDNGLTALNDKEILSVIEKYNCVKAVFAGHHHPGDFGYYKSIPFITLEGIVETEYDNSFGIVTVYNNRITIEGKGRMTSRELDTNKK</sequence>
<name>A0A840CW31_9BACT</name>
<comment type="caution">
    <text evidence="2">The sequence shown here is derived from an EMBL/GenBank/DDBJ whole genome shotgun (WGS) entry which is preliminary data.</text>
</comment>
<dbReference type="InterPro" id="IPR004843">
    <property type="entry name" value="Calcineurin-like_PHP"/>
</dbReference>
<evidence type="ECO:0000313" key="2">
    <source>
        <dbReference type="EMBL" id="MBB4036682.1"/>
    </source>
</evidence>
<dbReference type="Pfam" id="PF00149">
    <property type="entry name" value="Metallophos"/>
    <property type="match status" value="1"/>
</dbReference>
<dbReference type="PANTHER" id="PTHR16509">
    <property type="match status" value="1"/>
</dbReference>
<evidence type="ECO:0000313" key="3">
    <source>
        <dbReference type="Proteomes" id="UP000555103"/>
    </source>
</evidence>
<evidence type="ECO:0000259" key="1">
    <source>
        <dbReference type="Pfam" id="PF00149"/>
    </source>
</evidence>
<keyword evidence="3" id="KW-1185">Reference proteome</keyword>
<feature type="domain" description="Calcineurin-like phosphoesterase" evidence="1">
    <location>
        <begin position="29"/>
        <end position="249"/>
    </location>
</feature>
<proteinExistence type="predicted"/>
<dbReference type="GO" id="GO:0047734">
    <property type="term" value="F:CDP-glycerol diphosphatase activity"/>
    <property type="evidence" value="ECO:0007669"/>
    <property type="project" value="TreeGrafter"/>
</dbReference>
<organism evidence="2 3">
    <name type="scientific">Dysgonomonas hofstadii</name>
    <dbReference type="NCBI Taxonomy" id="637886"/>
    <lineage>
        <taxon>Bacteria</taxon>
        <taxon>Pseudomonadati</taxon>
        <taxon>Bacteroidota</taxon>
        <taxon>Bacteroidia</taxon>
        <taxon>Bacteroidales</taxon>
        <taxon>Dysgonomonadaceae</taxon>
        <taxon>Dysgonomonas</taxon>
    </lineage>
</organism>
<gene>
    <name evidence="2" type="ORF">GGR21_002588</name>
</gene>
<dbReference type="SUPFAM" id="SSF56300">
    <property type="entry name" value="Metallo-dependent phosphatases"/>
    <property type="match status" value="1"/>
</dbReference>
<dbReference type="GO" id="GO:0047631">
    <property type="term" value="F:ADP-ribose diphosphatase activity"/>
    <property type="evidence" value="ECO:0007669"/>
    <property type="project" value="TreeGrafter"/>
</dbReference>
<dbReference type="Proteomes" id="UP000555103">
    <property type="component" value="Unassembled WGS sequence"/>
</dbReference>
<dbReference type="Gene3D" id="3.60.21.10">
    <property type="match status" value="1"/>
</dbReference>
<dbReference type="GO" id="GO:0008663">
    <property type="term" value="F:2',3'-cyclic-nucleotide 2'-phosphodiesterase activity"/>
    <property type="evidence" value="ECO:0007669"/>
    <property type="project" value="TreeGrafter"/>
</dbReference>
<dbReference type="PANTHER" id="PTHR16509:SF1">
    <property type="entry name" value="MANGANESE-DEPENDENT ADP-RIBOSE_CDP-ALCOHOL DIPHOSPHATASE"/>
    <property type="match status" value="1"/>
</dbReference>
<accession>A0A840CW31</accession>
<dbReference type="GO" id="GO:0030145">
    <property type="term" value="F:manganese ion binding"/>
    <property type="evidence" value="ECO:0007669"/>
    <property type="project" value="TreeGrafter"/>
</dbReference>
<dbReference type="AlphaFoldDB" id="A0A840CW31"/>